<dbReference type="EMBL" id="LAZR01026243">
    <property type="protein sequence ID" value="KKL69331.1"/>
    <property type="molecule type" value="Genomic_DNA"/>
</dbReference>
<evidence type="ECO:0000313" key="1">
    <source>
        <dbReference type="EMBL" id="KKL69331.1"/>
    </source>
</evidence>
<comment type="caution">
    <text evidence="1">The sequence shown here is derived from an EMBL/GenBank/DDBJ whole genome shotgun (WGS) entry which is preliminary data.</text>
</comment>
<gene>
    <name evidence="1" type="ORF">LCGC14_2115990</name>
</gene>
<organism evidence="1">
    <name type="scientific">marine sediment metagenome</name>
    <dbReference type="NCBI Taxonomy" id="412755"/>
    <lineage>
        <taxon>unclassified sequences</taxon>
        <taxon>metagenomes</taxon>
        <taxon>ecological metagenomes</taxon>
    </lineage>
</organism>
<accession>A0A0F9EST9</accession>
<reference evidence="1" key="1">
    <citation type="journal article" date="2015" name="Nature">
        <title>Complex archaea that bridge the gap between prokaryotes and eukaryotes.</title>
        <authorList>
            <person name="Spang A."/>
            <person name="Saw J.H."/>
            <person name="Jorgensen S.L."/>
            <person name="Zaremba-Niedzwiedzka K."/>
            <person name="Martijn J."/>
            <person name="Lind A.E."/>
            <person name="van Eijk R."/>
            <person name="Schleper C."/>
            <person name="Guy L."/>
            <person name="Ettema T.J."/>
        </authorList>
    </citation>
    <scope>NUCLEOTIDE SEQUENCE</scope>
</reference>
<proteinExistence type="predicted"/>
<protein>
    <submittedName>
        <fullName evidence="1">Uncharacterized protein</fullName>
    </submittedName>
</protein>
<name>A0A0F9EST9_9ZZZZ</name>
<dbReference type="AlphaFoldDB" id="A0A0F9EST9"/>
<sequence>MTLRCRYEDCVEGHPVAEENDQVTCPTCRRCLALPDLEEADMEEAKG</sequence>